<dbReference type="Proteomes" id="UP000515800">
    <property type="component" value="Chromosome"/>
</dbReference>
<dbReference type="PANTHER" id="PTHR37306:SF1">
    <property type="entry name" value="COLICIN V PRODUCTION PROTEIN"/>
    <property type="match status" value="1"/>
</dbReference>
<evidence type="ECO:0000256" key="5">
    <source>
        <dbReference type="SAM" id="Phobius"/>
    </source>
</evidence>
<accession>A0A7G9T5Z1</accession>
<dbReference type="EMBL" id="CP060724">
    <property type="protein sequence ID" value="QNN75516.1"/>
    <property type="molecule type" value="Genomic_DNA"/>
</dbReference>
<evidence type="ECO:0000256" key="2">
    <source>
        <dbReference type="ARBA" id="ARBA00022692"/>
    </source>
</evidence>
<feature type="transmembrane region" description="Helical" evidence="5">
    <location>
        <begin position="24"/>
        <end position="44"/>
    </location>
</feature>
<dbReference type="RefSeq" id="WP_187529348.1">
    <property type="nucleotide sequence ID" value="NZ_CP060724.1"/>
</dbReference>
<name>A0A7G9T5Z1_9LACO</name>
<dbReference type="GO" id="GO:0016020">
    <property type="term" value="C:membrane"/>
    <property type="evidence" value="ECO:0007669"/>
    <property type="project" value="UniProtKB-SubCell"/>
</dbReference>
<evidence type="ECO:0000256" key="4">
    <source>
        <dbReference type="ARBA" id="ARBA00023136"/>
    </source>
</evidence>
<keyword evidence="7" id="KW-1185">Reference proteome</keyword>
<sequence length="178" mass="19954">MIISVIIILAMVVAGYKGYQYGFLRTFAISVGRVIIWTLAVLLAHNLGTVMQNFFTSAVNAQWSTEVGGQFIGKATEFLFSGMGFAIITIIGTLLLRIIVRGLKFINHLPLLGFTNRLAGLLLNMIMMYVTVFFTLQIIGIWPISELHVQLTHSPVAQMIMQKTPVLSRTIYEWFLLI</sequence>
<evidence type="ECO:0000313" key="7">
    <source>
        <dbReference type="Proteomes" id="UP000515800"/>
    </source>
</evidence>
<protein>
    <submittedName>
        <fullName evidence="6">CvpA family protein</fullName>
    </submittedName>
</protein>
<evidence type="ECO:0000256" key="1">
    <source>
        <dbReference type="ARBA" id="ARBA00004141"/>
    </source>
</evidence>
<feature type="transmembrane region" description="Helical" evidence="5">
    <location>
        <begin position="120"/>
        <end position="144"/>
    </location>
</feature>
<proteinExistence type="predicted"/>
<keyword evidence="3 5" id="KW-1133">Transmembrane helix</keyword>
<dbReference type="GO" id="GO:0009403">
    <property type="term" value="P:toxin biosynthetic process"/>
    <property type="evidence" value="ECO:0007669"/>
    <property type="project" value="InterPro"/>
</dbReference>
<comment type="subcellular location">
    <subcellularLocation>
        <location evidence="1">Membrane</location>
        <topology evidence="1">Multi-pass membrane protein</topology>
    </subcellularLocation>
</comment>
<dbReference type="InterPro" id="IPR003825">
    <property type="entry name" value="Colicin-V_CvpA"/>
</dbReference>
<dbReference type="AlphaFoldDB" id="A0A7G9T5Z1"/>
<keyword evidence="2 5" id="KW-0812">Transmembrane</keyword>
<dbReference type="Pfam" id="PF02674">
    <property type="entry name" value="Colicin_V"/>
    <property type="match status" value="1"/>
</dbReference>
<evidence type="ECO:0000256" key="3">
    <source>
        <dbReference type="ARBA" id="ARBA00022989"/>
    </source>
</evidence>
<evidence type="ECO:0000313" key="6">
    <source>
        <dbReference type="EMBL" id="QNN75516.1"/>
    </source>
</evidence>
<dbReference type="PANTHER" id="PTHR37306">
    <property type="entry name" value="COLICIN V PRODUCTION PROTEIN"/>
    <property type="match status" value="1"/>
</dbReference>
<gene>
    <name evidence="6" type="ORF">H9L19_01030</name>
</gene>
<keyword evidence="4 5" id="KW-0472">Membrane</keyword>
<reference evidence="6 7" key="1">
    <citation type="submission" date="2020-08" db="EMBL/GenBank/DDBJ databases">
        <title>Genome sequence of Weissella diestrammenae KACC 16890T.</title>
        <authorList>
            <person name="Hyun D.-W."/>
            <person name="Bae J.-W."/>
        </authorList>
    </citation>
    <scope>NUCLEOTIDE SEQUENCE [LARGE SCALE GENOMIC DNA]</scope>
    <source>
        <strain evidence="6 7">KACC 16890</strain>
    </source>
</reference>
<dbReference type="KEGG" id="wdi:H9L19_01030"/>
<organism evidence="6 7">
    <name type="scientific">Weissella diestrammenae</name>
    <dbReference type="NCBI Taxonomy" id="1162633"/>
    <lineage>
        <taxon>Bacteria</taxon>
        <taxon>Bacillati</taxon>
        <taxon>Bacillota</taxon>
        <taxon>Bacilli</taxon>
        <taxon>Lactobacillales</taxon>
        <taxon>Lactobacillaceae</taxon>
        <taxon>Weissella</taxon>
    </lineage>
</organism>
<feature type="transmembrane region" description="Helical" evidence="5">
    <location>
        <begin position="78"/>
        <end position="100"/>
    </location>
</feature>